<dbReference type="EMBL" id="MSFO01000011">
    <property type="protein sequence ID" value="PLB43095.1"/>
    <property type="molecule type" value="Genomic_DNA"/>
</dbReference>
<dbReference type="VEuPathDB" id="FungiDB:P170DRAFT_71441"/>
<comment type="caution">
    <text evidence="2">The sequence shown here is derived from an EMBL/GenBank/DDBJ whole genome shotgun (WGS) entry which is preliminary data.</text>
</comment>
<accession>A0A2I2FR37</accession>
<dbReference type="GeneID" id="36563052"/>
<dbReference type="RefSeq" id="XP_024698397.1">
    <property type="nucleotide sequence ID" value="XM_024855346.1"/>
</dbReference>
<reference evidence="2 3" key="1">
    <citation type="submission" date="2016-12" db="EMBL/GenBank/DDBJ databases">
        <title>The genomes of Aspergillus section Nigri reveals drivers in fungal speciation.</title>
        <authorList>
            <consortium name="DOE Joint Genome Institute"/>
            <person name="Vesth T.C."/>
            <person name="Nybo J."/>
            <person name="Theobald S."/>
            <person name="Brandl J."/>
            <person name="Frisvad J.C."/>
            <person name="Nielsen K.F."/>
            <person name="Lyhne E.K."/>
            <person name="Kogle M.E."/>
            <person name="Kuo A."/>
            <person name="Riley R."/>
            <person name="Clum A."/>
            <person name="Nolan M."/>
            <person name="Lipzen A."/>
            <person name="Salamov A."/>
            <person name="Henrissat B."/>
            <person name="Wiebenga A."/>
            <person name="De Vries R.P."/>
            <person name="Grigoriev I.V."/>
            <person name="Mortensen U.H."/>
            <person name="Andersen M.R."/>
            <person name="Baker S.E."/>
        </authorList>
    </citation>
    <scope>NUCLEOTIDE SEQUENCE [LARGE SCALE GENOMIC DNA]</scope>
    <source>
        <strain evidence="2 3">IBT 23096</strain>
    </source>
</reference>
<evidence type="ECO:0000313" key="3">
    <source>
        <dbReference type="Proteomes" id="UP000234275"/>
    </source>
</evidence>
<evidence type="ECO:0000313" key="2">
    <source>
        <dbReference type="EMBL" id="PLB43095.1"/>
    </source>
</evidence>
<protein>
    <submittedName>
        <fullName evidence="2">Uncharacterized protein</fullName>
    </submittedName>
</protein>
<gene>
    <name evidence="2" type="ORF">P170DRAFT_71441</name>
</gene>
<feature type="transmembrane region" description="Helical" evidence="1">
    <location>
        <begin position="28"/>
        <end position="48"/>
    </location>
</feature>
<name>A0A2I2FR37_9EURO</name>
<keyword evidence="1" id="KW-0472">Membrane</keyword>
<organism evidence="2 3">
    <name type="scientific">Aspergillus steynii IBT 23096</name>
    <dbReference type="NCBI Taxonomy" id="1392250"/>
    <lineage>
        <taxon>Eukaryota</taxon>
        <taxon>Fungi</taxon>
        <taxon>Dikarya</taxon>
        <taxon>Ascomycota</taxon>
        <taxon>Pezizomycotina</taxon>
        <taxon>Eurotiomycetes</taxon>
        <taxon>Eurotiomycetidae</taxon>
        <taxon>Eurotiales</taxon>
        <taxon>Aspergillaceae</taxon>
        <taxon>Aspergillus</taxon>
        <taxon>Aspergillus subgen. Circumdati</taxon>
    </lineage>
</organism>
<keyword evidence="1" id="KW-1133">Transmembrane helix</keyword>
<proteinExistence type="predicted"/>
<dbReference type="Proteomes" id="UP000234275">
    <property type="component" value="Unassembled WGS sequence"/>
</dbReference>
<keyword evidence="3" id="KW-1185">Reference proteome</keyword>
<dbReference type="AlphaFoldDB" id="A0A2I2FR37"/>
<sequence length="57" mass="6766">MILRFHEKSLDGTRGCVRLKIKENKKKVNWIFTSTYLLSLCTVIRMSFTICRPHPVR</sequence>
<evidence type="ECO:0000256" key="1">
    <source>
        <dbReference type="SAM" id="Phobius"/>
    </source>
</evidence>
<keyword evidence="1" id="KW-0812">Transmembrane</keyword>